<dbReference type="Pfam" id="PF00254">
    <property type="entry name" value="FKBP_C"/>
    <property type="match status" value="1"/>
</dbReference>
<dbReference type="SUPFAM" id="SSF54534">
    <property type="entry name" value="FKBP-like"/>
    <property type="match status" value="1"/>
</dbReference>
<dbReference type="InterPro" id="IPR046357">
    <property type="entry name" value="PPIase_dom_sf"/>
</dbReference>
<dbReference type="InterPro" id="IPR050689">
    <property type="entry name" value="FKBP-type_PPIase"/>
</dbReference>
<reference evidence="8 9" key="1">
    <citation type="submission" date="2020-05" db="EMBL/GenBank/DDBJ databases">
        <title>Distinct polysaccharide utilization as determinants for interspecies competition between intestinal Prevotella spp.</title>
        <authorList>
            <person name="Galvez E.J.C."/>
            <person name="Iljazovic A."/>
            <person name="Strowig T."/>
        </authorList>
    </citation>
    <scope>NUCLEOTIDE SEQUENCE [LARGE SCALE GENOMIC DNA]</scope>
    <source>
        <strain evidence="8 9">PMUR</strain>
    </source>
</reference>
<dbReference type="EMBL" id="JABKKF010000012">
    <property type="protein sequence ID" value="NPD92916.1"/>
    <property type="molecule type" value="Genomic_DNA"/>
</dbReference>
<evidence type="ECO:0000313" key="8">
    <source>
        <dbReference type="EMBL" id="NPD92916.1"/>
    </source>
</evidence>
<dbReference type="EC" id="5.2.1.8" evidence="5"/>
<evidence type="ECO:0000256" key="3">
    <source>
        <dbReference type="ARBA" id="ARBA00023235"/>
    </source>
</evidence>
<keyword evidence="2 4" id="KW-0697">Rotamase</keyword>
<proteinExistence type="inferred from homology"/>
<evidence type="ECO:0000259" key="7">
    <source>
        <dbReference type="PROSITE" id="PS50059"/>
    </source>
</evidence>
<dbReference type="Proteomes" id="UP000714420">
    <property type="component" value="Unassembled WGS sequence"/>
</dbReference>
<keyword evidence="6" id="KW-0732">Signal</keyword>
<accession>A0ABX2ANU4</accession>
<name>A0ABX2ANU4_9BACT</name>
<evidence type="ECO:0000313" key="9">
    <source>
        <dbReference type="Proteomes" id="UP000714420"/>
    </source>
</evidence>
<evidence type="ECO:0000256" key="5">
    <source>
        <dbReference type="RuleBase" id="RU003915"/>
    </source>
</evidence>
<dbReference type="PROSITE" id="PS51257">
    <property type="entry name" value="PROKAR_LIPOPROTEIN"/>
    <property type="match status" value="1"/>
</dbReference>
<comment type="caution">
    <text evidence="8">The sequence shown here is derived from an EMBL/GenBank/DDBJ whole genome shotgun (WGS) entry which is preliminary data.</text>
</comment>
<dbReference type="PANTHER" id="PTHR10516">
    <property type="entry name" value="PEPTIDYL-PROLYL CIS-TRANS ISOMERASE"/>
    <property type="match status" value="1"/>
</dbReference>
<organism evidence="8 9">
    <name type="scientific">Xylanibacter muris</name>
    <dbReference type="NCBI Taxonomy" id="2736290"/>
    <lineage>
        <taxon>Bacteria</taxon>
        <taxon>Pseudomonadati</taxon>
        <taxon>Bacteroidota</taxon>
        <taxon>Bacteroidia</taxon>
        <taxon>Bacteroidales</taxon>
        <taxon>Prevotellaceae</taxon>
        <taxon>Xylanibacter</taxon>
    </lineage>
</organism>
<comment type="similarity">
    <text evidence="5">Belongs to the FKBP-type PPIase family.</text>
</comment>
<evidence type="ECO:0000256" key="2">
    <source>
        <dbReference type="ARBA" id="ARBA00023110"/>
    </source>
</evidence>
<comment type="catalytic activity">
    <reaction evidence="1 4 5">
        <text>[protein]-peptidylproline (omega=180) = [protein]-peptidylproline (omega=0)</text>
        <dbReference type="Rhea" id="RHEA:16237"/>
        <dbReference type="Rhea" id="RHEA-COMP:10747"/>
        <dbReference type="Rhea" id="RHEA-COMP:10748"/>
        <dbReference type="ChEBI" id="CHEBI:83833"/>
        <dbReference type="ChEBI" id="CHEBI:83834"/>
        <dbReference type="EC" id="5.2.1.8"/>
    </reaction>
</comment>
<evidence type="ECO:0000256" key="6">
    <source>
        <dbReference type="SAM" id="SignalP"/>
    </source>
</evidence>
<sequence>MIRKKILFLTMILFSALGMVSCSEEDNTVDEFANWQTVNEGFFYSLSDSVKSVIAANPLETEWKRIKTWNKSDSVAGVDTDYILVKVLQAAPATETEMPLYLDTVTVHYKGCLLPSLSYRDGYVFDISYTEPFDEDIAIPSKMAVANVVNGFSTAIQNMRRGDHWLVYIPYQLGYGAAGSSPVIPGYSTLVFDIKMVDFWSVDFEENRR</sequence>
<evidence type="ECO:0000256" key="1">
    <source>
        <dbReference type="ARBA" id="ARBA00000971"/>
    </source>
</evidence>
<dbReference type="PROSITE" id="PS50059">
    <property type="entry name" value="FKBP_PPIASE"/>
    <property type="match status" value="1"/>
</dbReference>
<dbReference type="GO" id="GO:0016853">
    <property type="term" value="F:isomerase activity"/>
    <property type="evidence" value="ECO:0007669"/>
    <property type="project" value="UniProtKB-KW"/>
</dbReference>
<keyword evidence="9" id="KW-1185">Reference proteome</keyword>
<feature type="domain" description="PPIase FKBP-type" evidence="7">
    <location>
        <begin position="102"/>
        <end position="200"/>
    </location>
</feature>
<feature type="chain" id="PRO_5045539615" description="Peptidyl-prolyl cis-trans isomerase" evidence="6">
    <location>
        <begin position="25"/>
        <end position="209"/>
    </location>
</feature>
<gene>
    <name evidence="8" type="ORF">HPS56_11310</name>
</gene>
<keyword evidence="3 4" id="KW-0413">Isomerase</keyword>
<feature type="signal peptide" evidence="6">
    <location>
        <begin position="1"/>
        <end position="24"/>
    </location>
</feature>
<evidence type="ECO:0000256" key="4">
    <source>
        <dbReference type="PROSITE-ProRule" id="PRU00277"/>
    </source>
</evidence>
<dbReference type="InterPro" id="IPR001179">
    <property type="entry name" value="PPIase_FKBP_dom"/>
</dbReference>
<protein>
    <recommendedName>
        <fullName evidence="5">Peptidyl-prolyl cis-trans isomerase</fullName>
        <ecNumber evidence="5">5.2.1.8</ecNumber>
    </recommendedName>
</protein>
<dbReference type="Gene3D" id="3.10.50.40">
    <property type="match status" value="1"/>
</dbReference>
<dbReference type="PANTHER" id="PTHR10516:SF443">
    <property type="entry name" value="FK506-BINDING PROTEIN 59-RELATED"/>
    <property type="match status" value="1"/>
</dbReference>